<dbReference type="AlphaFoldDB" id="A0LMN4"/>
<dbReference type="KEGG" id="sfu:Sfum_3012"/>
<proteinExistence type="predicted"/>
<sequence length="139" mass="15275">MRASPERRPVSGHPSPVPAHDGPKTISARSPAVPTELQSNGNGSNTARGKRPFLTGRIKRGSEACPAPPPTEAPRMEKLVNTWGVCEFAEMSHDPWRRWDASCKAYRPGEVRRVGTIGQCCANCVYWLAPDETPEPEDR</sequence>
<organism evidence="2 3">
    <name type="scientific">Syntrophobacter fumaroxidans (strain DSM 10017 / MPOB)</name>
    <dbReference type="NCBI Taxonomy" id="335543"/>
    <lineage>
        <taxon>Bacteria</taxon>
        <taxon>Pseudomonadati</taxon>
        <taxon>Thermodesulfobacteriota</taxon>
        <taxon>Syntrophobacteria</taxon>
        <taxon>Syntrophobacterales</taxon>
        <taxon>Syntrophobacteraceae</taxon>
        <taxon>Syntrophobacter</taxon>
    </lineage>
</organism>
<evidence type="ECO:0000256" key="1">
    <source>
        <dbReference type="SAM" id="MobiDB-lite"/>
    </source>
</evidence>
<evidence type="ECO:0000313" key="2">
    <source>
        <dbReference type="EMBL" id="ABK18686.1"/>
    </source>
</evidence>
<dbReference type="InParanoid" id="A0LMN4"/>
<feature type="region of interest" description="Disordered" evidence="1">
    <location>
        <begin position="1"/>
        <end position="73"/>
    </location>
</feature>
<dbReference type="HOGENOM" id="CLU_153279_0_0_7"/>
<dbReference type="EMBL" id="CP000478">
    <property type="protein sequence ID" value="ABK18686.1"/>
    <property type="molecule type" value="Genomic_DNA"/>
</dbReference>
<feature type="compositionally biased region" description="Polar residues" evidence="1">
    <location>
        <begin position="36"/>
        <end position="47"/>
    </location>
</feature>
<name>A0LMN4_SYNFM</name>
<reference evidence="2 3" key="1">
    <citation type="submission" date="2006-10" db="EMBL/GenBank/DDBJ databases">
        <title>Complete sequence of Syntrophobacter fumaroxidans MPOB.</title>
        <authorList>
            <consortium name="US DOE Joint Genome Institute"/>
            <person name="Copeland A."/>
            <person name="Lucas S."/>
            <person name="Lapidus A."/>
            <person name="Barry K."/>
            <person name="Detter J.C."/>
            <person name="Glavina del Rio T."/>
            <person name="Hammon N."/>
            <person name="Israni S."/>
            <person name="Pitluck S."/>
            <person name="Goltsman E.G."/>
            <person name="Martinez M."/>
            <person name="Schmutz J."/>
            <person name="Larimer F."/>
            <person name="Land M."/>
            <person name="Hauser L."/>
            <person name="Kyrpides N."/>
            <person name="Kim E."/>
            <person name="Boone D.R."/>
            <person name="Brockman F."/>
            <person name="Culley D."/>
            <person name="Ferry J."/>
            <person name="Gunsalus R."/>
            <person name="McInerney M.J."/>
            <person name="Morrison M."/>
            <person name="Plugge C."/>
            <person name="Rohlin L."/>
            <person name="Scholten J."/>
            <person name="Sieber J."/>
            <person name="Stams A.J.M."/>
            <person name="Worm P."/>
            <person name="Henstra A.M."/>
            <person name="Richardson P."/>
        </authorList>
    </citation>
    <scope>NUCLEOTIDE SEQUENCE [LARGE SCALE GENOMIC DNA]</scope>
    <source>
        <strain evidence="3">DSM 10017 / MPOB</strain>
    </source>
</reference>
<protein>
    <submittedName>
        <fullName evidence="2">Uncharacterized protein</fullName>
    </submittedName>
</protein>
<evidence type="ECO:0000313" key="3">
    <source>
        <dbReference type="Proteomes" id="UP000001784"/>
    </source>
</evidence>
<keyword evidence="3" id="KW-1185">Reference proteome</keyword>
<dbReference type="Proteomes" id="UP000001784">
    <property type="component" value="Chromosome"/>
</dbReference>
<gene>
    <name evidence="2" type="ordered locus">Sfum_3012</name>
</gene>
<accession>A0LMN4</accession>